<dbReference type="PANTHER" id="PTHR31632">
    <property type="entry name" value="IRON TRANSPORTER FTH1"/>
    <property type="match status" value="1"/>
</dbReference>
<dbReference type="RefSeq" id="WP_148066937.1">
    <property type="nucleotide sequence ID" value="NZ_VRZA01000001.1"/>
</dbReference>
<organism evidence="7 8">
    <name type="scientific">Parahaliea maris</name>
    <dbReference type="NCBI Taxonomy" id="2716870"/>
    <lineage>
        <taxon>Bacteria</taxon>
        <taxon>Pseudomonadati</taxon>
        <taxon>Pseudomonadota</taxon>
        <taxon>Gammaproteobacteria</taxon>
        <taxon>Cellvibrionales</taxon>
        <taxon>Halieaceae</taxon>
        <taxon>Parahaliea</taxon>
    </lineage>
</organism>
<dbReference type="Proteomes" id="UP000321039">
    <property type="component" value="Unassembled WGS sequence"/>
</dbReference>
<proteinExistence type="inferred from homology"/>
<dbReference type="GO" id="GO:0015093">
    <property type="term" value="F:ferrous iron transmembrane transporter activity"/>
    <property type="evidence" value="ECO:0007669"/>
    <property type="project" value="TreeGrafter"/>
</dbReference>
<feature type="transmembrane region" description="Helical" evidence="6">
    <location>
        <begin position="99"/>
        <end position="116"/>
    </location>
</feature>
<feature type="transmembrane region" description="Helical" evidence="6">
    <location>
        <begin position="235"/>
        <end position="253"/>
    </location>
</feature>
<feature type="transmembrane region" description="Helical" evidence="6">
    <location>
        <begin position="6"/>
        <end position="29"/>
    </location>
</feature>
<comment type="caution">
    <text evidence="7">The sequence shown here is derived from an EMBL/GenBank/DDBJ whole genome shotgun (WGS) entry which is preliminary data.</text>
</comment>
<evidence type="ECO:0000256" key="6">
    <source>
        <dbReference type="SAM" id="Phobius"/>
    </source>
</evidence>
<dbReference type="Pfam" id="PF03239">
    <property type="entry name" value="FTR1"/>
    <property type="match status" value="1"/>
</dbReference>
<evidence type="ECO:0000313" key="7">
    <source>
        <dbReference type="EMBL" id="TXS96673.1"/>
    </source>
</evidence>
<dbReference type="GO" id="GO:0033573">
    <property type="term" value="C:high-affinity iron permease complex"/>
    <property type="evidence" value="ECO:0007669"/>
    <property type="project" value="InterPro"/>
</dbReference>
<comment type="similarity">
    <text evidence="2">Belongs to the oxidase-dependent Fe transporter (OFeT) (TC 9.A.10.1) family.</text>
</comment>
<keyword evidence="8" id="KW-1185">Reference proteome</keyword>
<feature type="transmembrane region" description="Helical" evidence="6">
    <location>
        <begin position="69"/>
        <end position="87"/>
    </location>
</feature>
<dbReference type="PANTHER" id="PTHR31632:SF2">
    <property type="entry name" value="PLASMA MEMBRANE IRON PERMEASE"/>
    <property type="match status" value="1"/>
</dbReference>
<dbReference type="InterPro" id="IPR004923">
    <property type="entry name" value="FTR1/Fip1/EfeU"/>
</dbReference>
<sequence length="263" mass="27634">MLINSVILVLREVLEAAILVTALLALARVIQLGFNWLWPAAVASVAGVIGLASALGPLTDMLDGTGQEVTNAALQIGVFFVVCAVILDTRERSDGRHYSAFTGPLMALAVALAVTREGSEVLLYVRGFAAVESYRQAVLLGSALGAGIGVSAGTLCYWALVTRPGRLAYRLCLASLCLLGAGMVMQGVMLLEQAGWLLNVDPVWNSSWLVSEESVTGELLYAVLGYEATPGRVQLGLYLASLALAISASIYAARSPYRGGQTS</sequence>
<keyword evidence="4 6" id="KW-1133">Transmembrane helix</keyword>
<feature type="transmembrane region" description="Helical" evidence="6">
    <location>
        <begin position="36"/>
        <end position="57"/>
    </location>
</feature>
<feature type="transmembrane region" description="Helical" evidence="6">
    <location>
        <begin position="167"/>
        <end position="191"/>
    </location>
</feature>
<accession>A0A5C9A6T3</accession>
<dbReference type="AlphaFoldDB" id="A0A5C9A6T3"/>
<keyword evidence="5 6" id="KW-0472">Membrane</keyword>
<evidence type="ECO:0000313" key="8">
    <source>
        <dbReference type="Proteomes" id="UP000321039"/>
    </source>
</evidence>
<reference evidence="7 8" key="1">
    <citation type="submission" date="2019-08" db="EMBL/GenBank/DDBJ databases">
        <title>Parahaliea maris sp. nov., isolated from the surface seawater.</title>
        <authorList>
            <person name="Liu Y."/>
        </authorList>
    </citation>
    <scope>NUCLEOTIDE SEQUENCE [LARGE SCALE GENOMIC DNA]</scope>
    <source>
        <strain evidence="7 8">HSLHS9</strain>
    </source>
</reference>
<keyword evidence="3 6" id="KW-0812">Transmembrane</keyword>
<evidence type="ECO:0000256" key="5">
    <source>
        <dbReference type="ARBA" id="ARBA00023136"/>
    </source>
</evidence>
<evidence type="ECO:0000256" key="2">
    <source>
        <dbReference type="ARBA" id="ARBA00008333"/>
    </source>
</evidence>
<evidence type="ECO:0000256" key="4">
    <source>
        <dbReference type="ARBA" id="ARBA00022989"/>
    </source>
</evidence>
<dbReference type="EMBL" id="VRZA01000001">
    <property type="protein sequence ID" value="TXS96673.1"/>
    <property type="molecule type" value="Genomic_DNA"/>
</dbReference>
<evidence type="ECO:0000256" key="1">
    <source>
        <dbReference type="ARBA" id="ARBA00004141"/>
    </source>
</evidence>
<evidence type="ECO:0008006" key="9">
    <source>
        <dbReference type="Google" id="ProtNLM"/>
    </source>
</evidence>
<protein>
    <recommendedName>
        <fullName evidence="9">High-affinity iron transporter</fullName>
    </recommendedName>
</protein>
<comment type="subcellular location">
    <subcellularLocation>
        <location evidence="1">Membrane</location>
        <topology evidence="1">Multi-pass membrane protein</topology>
    </subcellularLocation>
</comment>
<gene>
    <name evidence="7" type="ORF">FV139_04165</name>
</gene>
<name>A0A5C9A6T3_9GAMM</name>
<feature type="transmembrane region" description="Helical" evidence="6">
    <location>
        <begin position="136"/>
        <end position="160"/>
    </location>
</feature>
<evidence type="ECO:0000256" key="3">
    <source>
        <dbReference type="ARBA" id="ARBA00022692"/>
    </source>
</evidence>